<accession>A0A3N6P2M5</accession>
<dbReference type="GO" id="GO:0004559">
    <property type="term" value="F:alpha-mannosidase activity"/>
    <property type="evidence" value="ECO:0007669"/>
    <property type="project" value="InterPro"/>
</dbReference>
<dbReference type="PANTHER" id="PTHR46017">
    <property type="entry name" value="ALPHA-MANNOSIDASE 2C1"/>
    <property type="match status" value="1"/>
</dbReference>
<dbReference type="PANTHER" id="PTHR46017:SF1">
    <property type="entry name" value="ALPHA-MANNOSIDASE 2C1"/>
    <property type="match status" value="1"/>
</dbReference>
<evidence type="ECO:0000313" key="3">
    <source>
        <dbReference type="Proteomes" id="UP000269154"/>
    </source>
</evidence>
<dbReference type="Pfam" id="PF01074">
    <property type="entry name" value="Glyco_hydro_38N"/>
    <property type="match status" value="1"/>
</dbReference>
<dbReference type="SUPFAM" id="SSF88713">
    <property type="entry name" value="Glycoside hydrolase/deacetylase"/>
    <property type="match status" value="1"/>
</dbReference>
<dbReference type="InterPro" id="IPR000602">
    <property type="entry name" value="Glyco_hydro_38_N"/>
</dbReference>
<dbReference type="InterPro" id="IPR027291">
    <property type="entry name" value="Glyco_hydro_38_N_sf"/>
</dbReference>
<gene>
    <name evidence="2" type="ORF">D5R40_33965</name>
</gene>
<proteinExistence type="predicted"/>
<dbReference type="GO" id="GO:0009313">
    <property type="term" value="P:oligosaccharide catabolic process"/>
    <property type="evidence" value="ECO:0007669"/>
    <property type="project" value="TreeGrafter"/>
</dbReference>
<name>A0A3N6P2M5_9CYAN</name>
<dbReference type="GO" id="GO:0006013">
    <property type="term" value="P:mannose metabolic process"/>
    <property type="evidence" value="ECO:0007669"/>
    <property type="project" value="InterPro"/>
</dbReference>
<evidence type="ECO:0000313" key="2">
    <source>
        <dbReference type="EMBL" id="RQH16562.1"/>
    </source>
</evidence>
<dbReference type="EMBL" id="RCBY01000556">
    <property type="protein sequence ID" value="RQH16562.1"/>
    <property type="molecule type" value="Genomic_DNA"/>
</dbReference>
<feature type="domain" description="Glycoside hydrolase family 38 N-terminal" evidence="1">
    <location>
        <begin position="235"/>
        <end position="344"/>
    </location>
</feature>
<evidence type="ECO:0000259" key="1">
    <source>
        <dbReference type="Pfam" id="PF01074"/>
    </source>
</evidence>
<comment type="caution">
    <text evidence="2">The sequence shown here is derived from an EMBL/GenBank/DDBJ whole genome shotgun (WGS) entry which is preliminary data.</text>
</comment>
<keyword evidence="3" id="KW-1185">Reference proteome</keyword>
<protein>
    <recommendedName>
        <fullName evidence="1">Glycoside hydrolase family 38 N-terminal domain-containing protein</fullName>
    </recommendedName>
</protein>
<dbReference type="OrthoDB" id="9772207at2"/>
<dbReference type="AlphaFoldDB" id="A0A3N6P2M5"/>
<sequence length="349" mass="40704">MQFSIREISTTIEKLRKLTQVDIQRQWRCQQRDIPLTALENLDTWELAVTNERKHIAWKKGKQILWLGQKLIIPSHLNNYFLADLSLKLSLTWWAESAEIYVNGKLVQTGDLFDCSSRILLTPKAMVGETFLIGIKLVSPVHDWGALVKSWCVYENVDNYQLDPGLLADELEILVEYLAKVETENDLDIERIKYAVNLIDWQSVGEREKFEECLIKVNAEIVKISEKYINSLKLKLLGHAHLDLAWLWDVKETWEVAQRTFESVLNLQQDFPELIFCHSTPALYEWIEINRPDLFNRIKAQVELGKWEFVGGLWVEPELNTVSGESIVRQVLYGQGYFWDKFGHIKPDE</sequence>
<dbReference type="Gene3D" id="3.20.110.10">
    <property type="entry name" value="Glycoside hydrolase 38, N terminal domain"/>
    <property type="match status" value="1"/>
</dbReference>
<organism evidence="2 3">
    <name type="scientific">Okeania hirsuta</name>
    <dbReference type="NCBI Taxonomy" id="1458930"/>
    <lineage>
        <taxon>Bacteria</taxon>
        <taxon>Bacillati</taxon>
        <taxon>Cyanobacteriota</taxon>
        <taxon>Cyanophyceae</taxon>
        <taxon>Oscillatoriophycideae</taxon>
        <taxon>Oscillatoriales</taxon>
        <taxon>Microcoleaceae</taxon>
        <taxon>Okeania</taxon>
    </lineage>
</organism>
<reference evidence="2 3" key="1">
    <citation type="journal article" date="2018" name="ACS Chem. Biol.">
        <title>Ketoreductase domain dysfunction expands chemodiversity: malyngamide biosynthesis in the cyanobacterium Okeania hirsuta.</title>
        <authorList>
            <person name="Moss N.A."/>
            <person name="Leao T."/>
            <person name="Rankin M."/>
            <person name="McCullough T.M."/>
            <person name="Qu P."/>
            <person name="Korobeynikov A."/>
            <person name="Smith J.L."/>
            <person name="Gerwick L."/>
            <person name="Gerwick W.H."/>
        </authorList>
    </citation>
    <scope>NUCLEOTIDE SEQUENCE [LARGE SCALE GENOMIC DNA]</scope>
    <source>
        <strain evidence="2 3">PAB10Feb10-1</strain>
    </source>
</reference>
<dbReference type="Proteomes" id="UP000269154">
    <property type="component" value="Unassembled WGS sequence"/>
</dbReference>
<dbReference type="InterPro" id="IPR011330">
    <property type="entry name" value="Glyco_hydro/deAcase_b/a-brl"/>
</dbReference>